<organism evidence="1 2">
    <name type="scientific">Cupriavidus metallidurans</name>
    <dbReference type="NCBI Taxonomy" id="119219"/>
    <lineage>
        <taxon>Bacteria</taxon>
        <taxon>Pseudomonadati</taxon>
        <taxon>Pseudomonadota</taxon>
        <taxon>Betaproteobacteria</taxon>
        <taxon>Burkholderiales</taxon>
        <taxon>Burkholderiaceae</taxon>
        <taxon>Cupriavidus</taxon>
    </lineage>
</organism>
<evidence type="ECO:0000313" key="2">
    <source>
        <dbReference type="Proteomes" id="UP000253772"/>
    </source>
</evidence>
<dbReference type="RefSeq" id="WP_128646640.1">
    <property type="nucleotide sequence ID" value="NZ_CP026544.1"/>
</dbReference>
<dbReference type="Gene3D" id="1.25.10.10">
    <property type="entry name" value="Leucine-rich Repeat Variant"/>
    <property type="match status" value="1"/>
</dbReference>
<dbReference type="OrthoDB" id="9132361at2"/>
<dbReference type="Proteomes" id="UP000253772">
    <property type="component" value="Chromosome c2"/>
</dbReference>
<reference evidence="1 2" key="1">
    <citation type="submission" date="2019-03" db="EMBL/GenBank/DDBJ databases">
        <title>Comparative insights into the high quality Complete genome sequence of highly metal resistant Cupriavidus metallidurans strain BS1 isolated from a gold-copper mine.</title>
        <authorList>
            <person name="Mazhar H.S."/>
            <person name="Rensing C."/>
        </authorList>
    </citation>
    <scope>NUCLEOTIDE SEQUENCE [LARGE SCALE GENOMIC DNA]</scope>
    <source>
        <strain evidence="1 2">BS1</strain>
    </source>
</reference>
<name>A0A482IXT3_9BURK</name>
<dbReference type="AlphaFoldDB" id="A0A482IXT3"/>
<dbReference type="SUPFAM" id="SSF48371">
    <property type="entry name" value="ARM repeat"/>
    <property type="match status" value="1"/>
</dbReference>
<evidence type="ECO:0000313" key="1">
    <source>
        <dbReference type="EMBL" id="QBP12722.1"/>
    </source>
</evidence>
<sequence>MIHSAEEFKRYVESDNEEEFLKSRDAASDYVWFDILSKYPDLARQVAFNNTISMSVLEKLSDSEDSEVRWNVATKRRINRLIFERLAHDSDSSIRHRIACNPKVPADILTQLASDDDELVAEAAKKRLKI</sequence>
<dbReference type="InterPro" id="IPR011989">
    <property type="entry name" value="ARM-like"/>
</dbReference>
<evidence type="ECO:0008006" key="3">
    <source>
        <dbReference type="Google" id="ProtNLM"/>
    </source>
</evidence>
<gene>
    <name evidence="1" type="ORF">DDF84_023870</name>
</gene>
<accession>A0A482IXT3</accession>
<proteinExistence type="predicted"/>
<dbReference type="EMBL" id="CP037901">
    <property type="protein sequence ID" value="QBP12722.1"/>
    <property type="molecule type" value="Genomic_DNA"/>
</dbReference>
<dbReference type="InterPro" id="IPR016024">
    <property type="entry name" value="ARM-type_fold"/>
</dbReference>
<protein>
    <recommendedName>
        <fullName evidence="3">HEAT repeat domain-containing protein</fullName>
    </recommendedName>
</protein>